<dbReference type="EMBL" id="JAGQHS010000338">
    <property type="protein sequence ID" value="MCA9759414.1"/>
    <property type="molecule type" value="Genomic_DNA"/>
</dbReference>
<name>A0A956NI67_UNCEI</name>
<reference evidence="2" key="1">
    <citation type="submission" date="2020-04" db="EMBL/GenBank/DDBJ databases">
        <authorList>
            <person name="Zhang T."/>
        </authorList>
    </citation>
    <scope>NUCLEOTIDE SEQUENCE</scope>
    <source>
        <strain evidence="2">HKST-UBA02</strain>
    </source>
</reference>
<reference evidence="2" key="2">
    <citation type="journal article" date="2021" name="Microbiome">
        <title>Successional dynamics and alternative stable states in a saline activated sludge microbial community over 9 years.</title>
        <authorList>
            <person name="Wang Y."/>
            <person name="Ye J."/>
            <person name="Ju F."/>
            <person name="Liu L."/>
            <person name="Boyd J.A."/>
            <person name="Deng Y."/>
            <person name="Parks D.H."/>
            <person name="Jiang X."/>
            <person name="Yin X."/>
            <person name="Woodcroft B.J."/>
            <person name="Tyson G.W."/>
            <person name="Hugenholtz P."/>
            <person name="Polz M.F."/>
            <person name="Zhang T."/>
        </authorList>
    </citation>
    <scope>NUCLEOTIDE SEQUENCE</scope>
    <source>
        <strain evidence="2">HKST-UBA02</strain>
    </source>
</reference>
<gene>
    <name evidence="2" type="ORF">KDA27_26710</name>
</gene>
<sequence>MLGSLMSCLRSSGRTGAADVAVFEVAVATAAATAAVVACLSVIPTTSVAGRLWMTNYVGGVQATAVRGDTLFIGGDFDELLPYTGSAAPIDPVTGITVGSPSPVRSVTT</sequence>
<proteinExistence type="predicted"/>
<feature type="transmembrane region" description="Helical" evidence="1">
    <location>
        <begin position="20"/>
        <end position="43"/>
    </location>
</feature>
<evidence type="ECO:0000313" key="3">
    <source>
        <dbReference type="Proteomes" id="UP000739538"/>
    </source>
</evidence>
<evidence type="ECO:0000256" key="1">
    <source>
        <dbReference type="SAM" id="Phobius"/>
    </source>
</evidence>
<comment type="caution">
    <text evidence="2">The sequence shown here is derived from an EMBL/GenBank/DDBJ whole genome shotgun (WGS) entry which is preliminary data.</text>
</comment>
<dbReference type="AlphaFoldDB" id="A0A956NI67"/>
<keyword evidence="1" id="KW-0812">Transmembrane</keyword>
<evidence type="ECO:0000313" key="2">
    <source>
        <dbReference type="EMBL" id="MCA9759414.1"/>
    </source>
</evidence>
<feature type="non-terminal residue" evidence="2">
    <location>
        <position position="109"/>
    </location>
</feature>
<keyword evidence="1" id="KW-1133">Transmembrane helix</keyword>
<organism evidence="2 3">
    <name type="scientific">Eiseniibacteriota bacterium</name>
    <dbReference type="NCBI Taxonomy" id="2212470"/>
    <lineage>
        <taxon>Bacteria</taxon>
        <taxon>Candidatus Eiseniibacteriota</taxon>
    </lineage>
</organism>
<accession>A0A956NI67</accession>
<dbReference type="Proteomes" id="UP000739538">
    <property type="component" value="Unassembled WGS sequence"/>
</dbReference>
<keyword evidence="1" id="KW-0472">Membrane</keyword>
<protein>
    <submittedName>
        <fullName evidence="2">Uncharacterized protein</fullName>
    </submittedName>
</protein>